<reference evidence="3" key="1">
    <citation type="submission" date="2025-08" db="UniProtKB">
        <authorList>
            <consortium name="RefSeq"/>
        </authorList>
    </citation>
    <scope>IDENTIFICATION</scope>
</reference>
<name>A0A1U8B2R3_NELNU</name>
<evidence type="ECO:0000313" key="3">
    <source>
        <dbReference type="RefSeq" id="XP_010275028.1"/>
    </source>
</evidence>
<dbReference type="OrthoDB" id="1417698at2759"/>
<dbReference type="InParanoid" id="A0A1U8B2R3"/>
<feature type="compositionally biased region" description="Basic and acidic residues" evidence="1">
    <location>
        <begin position="352"/>
        <end position="363"/>
    </location>
</feature>
<dbReference type="eggNOG" id="KOG0017">
    <property type="taxonomic scope" value="Eukaryota"/>
</dbReference>
<sequence length="363" mass="41017">MHLQDVIYFTELVEDGEIRIAKIEGTKLPCPRESEPAGALERRKRSICVRMAGDNGKEYYTIVEDNEDAEPLVAKKVIPEHNGVSDDSIRLGLFPFSLRDKARDWLNSLPERFKELFRKCLHHGLPVWMQVQTFYSGINQSNHSMLNAAAGGTLMRKTPKEAYELWEEMVANSYQWGNERTNKKGVIIYNVDSITTLSAQLFALNKKLENLGVSAMNVSSVHFPFCELCGQGGHASVDCQVGNPFSSSSEQANFVSYGGNRSNFNPYSNTYNPGWRSRPNFFWSNNQHRAPPGFQQQHQQNPQEKKINLEYMMAKFINNTEARIQGLEIQIGQLAQAISTKPQGGLPSNTEKNPREQVKAITL</sequence>
<feature type="compositionally biased region" description="Polar residues" evidence="1">
    <location>
        <begin position="340"/>
        <end position="351"/>
    </location>
</feature>
<dbReference type="KEGG" id="nnu:104610214"/>
<evidence type="ECO:0000313" key="2">
    <source>
        <dbReference type="Proteomes" id="UP000189703"/>
    </source>
</evidence>
<accession>A0A1U8B2R3</accession>
<dbReference type="RefSeq" id="XP_010275028.1">
    <property type="nucleotide sequence ID" value="XM_010276726.1"/>
</dbReference>
<dbReference type="AlphaFoldDB" id="A0A1U8B2R3"/>
<dbReference type="PANTHER" id="PTHR33223:SF11">
    <property type="entry name" value="ELEMENT PROTEIN, PUTATIVE-RELATED"/>
    <property type="match status" value="1"/>
</dbReference>
<protein>
    <submittedName>
        <fullName evidence="3">Uncharacterized protein LOC104610214</fullName>
    </submittedName>
</protein>
<dbReference type="PANTHER" id="PTHR33223">
    <property type="entry name" value="CCHC-TYPE DOMAIN-CONTAINING PROTEIN"/>
    <property type="match status" value="1"/>
</dbReference>
<proteinExistence type="predicted"/>
<dbReference type="GeneID" id="104610214"/>
<feature type="region of interest" description="Disordered" evidence="1">
    <location>
        <begin position="340"/>
        <end position="363"/>
    </location>
</feature>
<organism evidence="2 3">
    <name type="scientific">Nelumbo nucifera</name>
    <name type="common">Sacred lotus</name>
    <dbReference type="NCBI Taxonomy" id="4432"/>
    <lineage>
        <taxon>Eukaryota</taxon>
        <taxon>Viridiplantae</taxon>
        <taxon>Streptophyta</taxon>
        <taxon>Embryophyta</taxon>
        <taxon>Tracheophyta</taxon>
        <taxon>Spermatophyta</taxon>
        <taxon>Magnoliopsida</taxon>
        <taxon>Proteales</taxon>
        <taxon>Nelumbonaceae</taxon>
        <taxon>Nelumbo</taxon>
    </lineage>
</organism>
<keyword evidence="2" id="KW-1185">Reference proteome</keyword>
<gene>
    <name evidence="3" type="primary">LOC104610214</name>
</gene>
<evidence type="ECO:0000256" key="1">
    <source>
        <dbReference type="SAM" id="MobiDB-lite"/>
    </source>
</evidence>
<dbReference type="OMA" id="QWGNERT"/>
<dbReference type="Proteomes" id="UP000189703">
    <property type="component" value="Unplaced"/>
</dbReference>